<dbReference type="InterPro" id="IPR050951">
    <property type="entry name" value="Retrovirus_Pol_polyprotein"/>
</dbReference>
<dbReference type="AlphaFoldDB" id="A0A4Y2AAC9"/>
<dbReference type="PANTHER" id="PTHR37984">
    <property type="entry name" value="PROTEIN CBG26694"/>
    <property type="match status" value="1"/>
</dbReference>
<dbReference type="GO" id="GO:0015074">
    <property type="term" value="P:DNA integration"/>
    <property type="evidence" value="ECO:0007669"/>
    <property type="project" value="InterPro"/>
</dbReference>
<dbReference type="SUPFAM" id="SSF53098">
    <property type="entry name" value="Ribonuclease H-like"/>
    <property type="match status" value="1"/>
</dbReference>
<evidence type="ECO:0000313" key="4">
    <source>
        <dbReference type="Proteomes" id="UP000499080"/>
    </source>
</evidence>
<comment type="caution">
    <text evidence="3">The sequence shown here is derived from an EMBL/GenBank/DDBJ whole genome shotgun (WGS) entry which is preliminary data.</text>
</comment>
<name>A0A4Y2AAC9_ARAVE</name>
<evidence type="ECO:0000259" key="2">
    <source>
        <dbReference type="PROSITE" id="PS50994"/>
    </source>
</evidence>
<dbReference type="InterPro" id="IPR036397">
    <property type="entry name" value="RNaseH_sf"/>
</dbReference>
<dbReference type="InterPro" id="IPR012337">
    <property type="entry name" value="RNaseH-like_sf"/>
</dbReference>
<dbReference type="Gene3D" id="3.30.420.10">
    <property type="entry name" value="Ribonuclease H-like superfamily/Ribonuclease H"/>
    <property type="match status" value="1"/>
</dbReference>
<dbReference type="EMBL" id="BGPR01000010">
    <property type="protein sequence ID" value="GBL76762.1"/>
    <property type="molecule type" value="Genomic_DNA"/>
</dbReference>
<evidence type="ECO:0000313" key="3">
    <source>
        <dbReference type="EMBL" id="GBL76762.1"/>
    </source>
</evidence>
<feature type="compositionally biased region" description="Polar residues" evidence="1">
    <location>
        <begin position="231"/>
        <end position="249"/>
    </location>
</feature>
<dbReference type="Proteomes" id="UP000499080">
    <property type="component" value="Unassembled WGS sequence"/>
</dbReference>
<evidence type="ECO:0000256" key="1">
    <source>
        <dbReference type="SAM" id="MobiDB-lite"/>
    </source>
</evidence>
<gene>
    <name evidence="3" type="ORF">AVEN_53437_2</name>
</gene>
<dbReference type="PROSITE" id="PS50994">
    <property type="entry name" value="INTEGRASE"/>
    <property type="match status" value="1"/>
</dbReference>
<dbReference type="PANTHER" id="PTHR37984:SF9">
    <property type="entry name" value="INTEGRASE CATALYTIC DOMAIN-CONTAINING PROTEIN"/>
    <property type="match status" value="1"/>
</dbReference>
<protein>
    <recommendedName>
        <fullName evidence="2">Integrase catalytic domain-containing protein</fullName>
    </recommendedName>
</protein>
<accession>A0A4Y2AAC9</accession>
<feature type="region of interest" description="Disordered" evidence="1">
    <location>
        <begin position="177"/>
        <end position="270"/>
    </location>
</feature>
<reference evidence="3 4" key="1">
    <citation type="journal article" date="2019" name="Sci. Rep.">
        <title>Orb-weaving spider Araneus ventricosus genome elucidates the spidroin gene catalogue.</title>
        <authorList>
            <person name="Kono N."/>
            <person name="Nakamura H."/>
            <person name="Ohtoshi R."/>
            <person name="Moran D.A.P."/>
            <person name="Shinohara A."/>
            <person name="Yoshida Y."/>
            <person name="Fujiwara M."/>
            <person name="Mori M."/>
            <person name="Tomita M."/>
            <person name="Arakawa K."/>
        </authorList>
    </citation>
    <scope>NUCLEOTIDE SEQUENCE [LARGE SCALE GENOMIC DNA]</scope>
</reference>
<feature type="domain" description="Integrase catalytic" evidence="2">
    <location>
        <begin position="9"/>
        <end position="181"/>
    </location>
</feature>
<dbReference type="InterPro" id="IPR001584">
    <property type="entry name" value="Integrase_cat-core"/>
</dbReference>
<proteinExistence type="predicted"/>
<sequence>MFCVLAGNKLKGPWEILGLYLFKYKNSWYLPISNYYSRYPEIARLDRPTSAEVINHCKSIFSHHGIPDVVRSDNDSQIDPVKTVEFKDFAKSYGFTHISSNPKFSQSNGLIETAVKTVKACIKKSRDPYLTLMAYGATPLENGFSPSELLMDPGRNVWIIGRRVTRKVLQKTPYPKSHLVQSGKHVYRRNQKHPIPSPDFHPEPEPENDFDVTGYQHFPANADPGCPPLMSSPQSPKTYSERASSSTEASPDLYVTRSGRTVQPPEKLDL</sequence>
<dbReference type="GO" id="GO:0003676">
    <property type="term" value="F:nucleic acid binding"/>
    <property type="evidence" value="ECO:0007669"/>
    <property type="project" value="InterPro"/>
</dbReference>
<keyword evidence="4" id="KW-1185">Reference proteome</keyword>
<organism evidence="3 4">
    <name type="scientific">Araneus ventricosus</name>
    <name type="common">Orbweaver spider</name>
    <name type="synonym">Epeira ventricosa</name>
    <dbReference type="NCBI Taxonomy" id="182803"/>
    <lineage>
        <taxon>Eukaryota</taxon>
        <taxon>Metazoa</taxon>
        <taxon>Ecdysozoa</taxon>
        <taxon>Arthropoda</taxon>
        <taxon>Chelicerata</taxon>
        <taxon>Arachnida</taxon>
        <taxon>Araneae</taxon>
        <taxon>Araneomorphae</taxon>
        <taxon>Entelegynae</taxon>
        <taxon>Araneoidea</taxon>
        <taxon>Araneidae</taxon>
        <taxon>Araneus</taxon>
    </lineage>
</organism>